<dbReference type="PROSITE" id="PS51257">
    <property type="entry name" value="PROKAR_LIPOPROTEIN"/>
    <property type="match status" value="1"/>
</dbReference>
<dbReference type="Proteomes" id="UP000308181">
    <property type="component" value="Unassembled WGS sequence"/>
</dbReference>
<keyword evidence="4" id="KW-0121">Carboxypeptidase</keyword>
<accession>A0A4U1C945</accession>
<comment type="similarity">
    <text evidence="1">Belongs to the peptidase S13 family.</text>
</comment>
<keyword evidence="3" id="KW-0732">Signal</keyword>
<comment type="caution">
    <text evidence="4">The sequence shown here is derived from an EMBL/GenBank/DDBJ whole genome shotgun (WGS) entry which is preliminary data.</text>
</comment>
<name>A0A4U1C945_9SPHI</name>
<dbReference type="PANTHER" id="PTHR30023">
    <property type="entry name" value="D-ALANYL-D-ALANINE CARBOXYPEPTIDASE"/>
    <property type="match status" value="1"/>
</dbReference>
<dbReference type="PANTHER" id="PTHR30023:SF0">
    <property type="entry name" value="PENICILLIN-SENSITIVE CARBOXYPEPTIDASE A"/>
    <property type="match status" value="1"/>
</dbReference>
<evidence type="ECO:0000256" key="3">
    <source>
        <dbReference type="SAM" id="SignalP"/>
    </source>
</evidence>
<dbReference type="GO" id="GO:0006508">
    <property type="term" value="P:proteolysis"/>
    <property type="evidence" value="ECO:0007669"/>
    <property type="project" value="InterPro"/>
</dbReference>
<feature type="signal peptide" evidence="3">
    <location>
        <begin position="1"/>
        <end position="20"/>
    </location>
</feature>
<evidence type="ECO:0000256" key="2">
    <source>
        <dbReference type="ARBA" id="ARBA00022801"/>
    </source>
</evidence>
<keyword evidence="5" id="KW-1185">Reference proteome</keyword>
<evidence type="ECO:0000256" key="1">
    <source>
        <dbReference type="ARBA" id="ARBA00006096"/>
    </source>
</evidence>
<keyword evidence="4" id="KW-0645">Protease</keyword>
<dbReference type="Pfam" id="PF02113">
    <property type="entry name" value="Peptidase_S13"/>
    <property type="match status" value="1"/>
</dbReference>
<dbReference type="InterPro" id="IPR012338">
    <property type="entry name" value="Beta-lactam/transpept-like"/>
</dbReference>
<keyword evidence="2 4" id="KW-0378">Hydrolase</keyword>
<evidence type="ECO:0000313" key="5">
    <source>
        <dbReference type="Proteomes" id="UP000308181"/>
    </source>
</evidence>
<dbReference type="Gene3D" id="3.40.710.10">
    <property type="entry name" value="DD-peptidase/beta-lactamase superfamily"/>
    <property type="match status" value="2"/>
</dbReference>
<dbReference type="GO" id="GO:0009002">
    <property type="term" value="F:serine-type D-Ala-D-Ala carboxypeptidase activity"/>
    <property type="evidence" value="ECO:0007669"/>
    <property type="project" value="UniProtKB-EC"/>
</dbReference>
<feature type="chain" id="PRO_5020223838" evidence="3">
    <location>
        <begin position="21"/>
        <end position="444"/>
    </location>
</feature>
<dbReference type="AlphaFoldDB" id="A0A4U1C945"/>
<evidence type="ECO:0000313" key="4">
    <source>
        <dbReference type="EMBL" id="TKC00937.1"/>
    </source>
</evidence>
<reference evidence="4 5" key="1">
    <citation type="submission" date="2019-04" db="EMBL/GenBank/DDBJ databases">
        <title>Pedobacter sp. AR-3-17 sp. nov., isolated from Arctic soil.</title>
        <authorList>
            <person name="Dahal R.H."/>
            <person name="Kim D.-U."/>
        </authorList>
    </citation>
    <scope>NUCLEOTIDE SEQUENCE [LARGE SCALE GENOMIC DNA]</scope>
    <source>
        <strain evidence="4 5">AR-3-17</strain>
    </source>
</reference>
<dbReference type="SUPFAM" id="SSF56601">
    <property type="entry name" value="beta-lactamase/transpeptidase-like"/>
    <property type="match status" value="1"/>
</dbReference>
<gene>
    <name evidence="4" type="primary">dacB</name>
    <name evidence="4" type="ORF">FA046_04465</name>
</gene>
<sequence>MKIKYWILFITVLFTFTSCAVKKQIPSASQNIANQINSSAINQQHQVGFVVREIGATQNMFEQNAERYFTPASNTKLFTFYTALNMLGDSIPAFEYVINKDSLIVWPMADASFLHPDFKDQKAFDFLKNSGKSIYLVNGRYQGEKFGAGWSWDDYNDYYQTEITEFPIYGNSLKATFKNGKLVYSPDLPSMYLSEVNASAKAKNIKRNLDNNNLTVPTILSANFEQTIPLHLNKNVVENLLTDTLLATGMVIKPVVNLAWRPIPAQAKVLYSLKADSLYKHMLQPSDNFIAEEILLNCAAANHLNMNTKELIKIAAEKYLSGLPDKIQWVDGSGLSRLNLFTPRDMVVLLQNIYDKVGNEKRLFNLLPNGGKSGTLRNMFKSSTSSFVFAKTGSLSNNYSLSGYLVGKSGKKYLFSYMNNNYIRPTSEIRGEVERILTYIHDSY</sequence>
<dbReference type="InterPro" id="IPR000667">
    <property type="entry name" value="Peptidase_S13"/>
</dbReference>
<proteinExistence type="inferred from homology"/>
<dbReference type="EMBL" id="SWBP01000001">
    <property type="protein sequence ID" value="TKC00937.1"/>
    <property type="molecule type" value="Genomic_DNA"/>
</dbReference>
<dbReference type="NCBIfam" id="TIGR00666">
    <property type="entry name" value="PBP4"/>
    <property type="match status" value="1"/>
</dbReference>
<dbReference type="PRINTS" id="PR00922">
    <property type="entry name" value="DADACBPTASE3"/>
</dbReference>
<dbReference type="OrthoDB" id="9802627at2"/>
<organism evidence="4 5">
    <name type="scientific">Pedobacter cryophilus</name>
    <dbReference type="NCBI Taxonomy" id="2571271"/>
    <lineage>
        <taxon>Bacteria</taxon>
        <taxon>Pseudomonadati</taxon>
        <taxon>Bacteroidota</taxon>
        <taxon>Sphingobacteriia</taxon>
        <taxon>Sphingobacteriales</taxon>
        <taxon>Sphingobacteriaceae</taxon>
        <taxon>Pedobacter</taxon>
    </lineage>
</organism>
<dbReference type="RefSeq" id="WP_136825142.1">
    <property type="nucleotide sequence ID" value="NZ_SWBP01000001.1"/>
</dbReference>
<protein>
    <submittedName>
        <fullName evidence="4">D-alanyl-D-alanine carboxypeptidase/D-alanyl-D-alanine-endopeptidase</fullName>
        <ecNumber evidence="4">3.4.16.4</ecNumber>
    </submittedName>
</protein>
<dbReference type="EC" id="3.4.16.4" evidence="4"/>
<dbReference type="GO" id="GO:0000270">
    <property type="term" value="P:peptidoglycan metabolic process"/>
    <property type="evidence" value="ECO:0007669"/>
    <property type="project" value="TreeGrafter"/>
</dbReference>